<proteinExistence type="predicted"/>
<evidence type="ECO:0000313" key="4">
    <source>
        <dbReference type="EMBL" id="MBN7824424.1"/>
    </source>
</evidence>
<evidence type="ECO:0000313" key="5">
    <source>
        <dbReference type="Proteomes" id="UP000664654"/>
    </source>
</evidence>
<dbReference type="Proteomes" id="UP000664654">
    <property type="component" value="Unassembled WGS sequence"/>
</dbReference>
<feature type="chain" id="PRO_5037988434" evidence="3">
    <location>
        <begin position="20"/>
        <end position="469"/>
    </location>
</feature>
<dbReference type="EMBL" id="JAFKCV010000002">
    <property type="protein sequence ID" value="MBN7824424.1"/>
    <property type="molecule type" value="Genomic_DNA"/>
</dbReference>
<keyword evidence="5" id="KW-1185">Reference proteome</keyword>
<name>A0A939DKV9_9ALTE</name>
<keyword evidence="2" id="KW-1133">Transmembrane helix</keyword>
<keyword evidence="2" id="KW-0472">Membrane</keyword>
<keyword evidence="3" id="KW-0732">Signal</keyword>
<feature type="signal peptide" evidence="3">
    <location>
        <begin position="1"/>
        <end position="19"/>
    </location>
</feature>
<comment type="caution">
    <text evidence="4">The sequence shown here is derived from an EMBL/GenBank/DDBJ whole genome shotgun (WGS) entry which is preliminary data.</text>
</comment>
<keyword evidence="2" id="KW-0812">Transmembrane</keyword>
<reference evidence="4" key="1">
    <citation type="submission" date="2021-03" db="EMBL/GenBank/DDBJ databases">
        <title>novel species isolated from a fishpond in China.</title>
        <authorList>
            <person name="Lu H."/>
            <person name="Cai Z."/>
        </authorList>
    </citation>
    <scope>NUCLEOTIDE SEQUENCE</scope>
    <source>
        <strain evidence="4">JCM 30855</strain>
    </source>
</reference>
<protein>
    <submittedName>
        <fullName evidence="4">TIGR03503 family protein</fullName>
    </submittedName>
</protein>
<dbReference type="RefSeq" id="WP_206572539.1">
    <property type="nucleotide sequence ID" value="NZ_JAFKCV010000002.1"/>
</dbReference>
<feature type="compositionally biased region" description="Polar residues" evidence="1">
    <location>
        <begin position="365"/>
        <end position="386"/>
    </location>
</feature>
<accession>A0A939DKV9</accession>
<evidence type="ECO:0000256" key="3">
    <source>
        <dbReference type="SAM" id="SignalP"/>
    </source>
</evidence>
<evidence type="ECO:0000256" key="2">
    <source>
        <dbReference type="SAM" id="Phobius"/>
    </source>
</evidence>
<gene>
    <name evidence="4" type="ORF">J0A66_04210</name>
</gene>
<sequence length="469" mass="51838">MHKTLSLLVSLVVAGQCLAQDQPPSQSQPAPSPLTMLNEDYLNSVELLQNRFRIDYKIDEITLIFFRDYGSAPIVLVRPDGSKIFPRHDGKEGIQWYDEASYDLIRISQPMPGPWQAVGQLLPGSRVMVLSDLKLEAEPLPELLFSGELIKLKAILTNGGKPINYNEIRDVVELNVEFLSTNNPNFTNFGADSQQVARYEDNGMGVDEYPLDGTFTGQFNLSITEGQWKPVYRVITPMFTREDVKEPLVIHPNPINMSVQKDEGDGRHRLVIDVERELVDISSLLIDGKIRYPNGDVQSFSLTEGSDEARVHEILNIEYGVYRVKAAAYGSTVDGRDFILDVPEFSFLSEEPELAAETLSGVNPQTGSALPSTEQQIETPTVSTGQMERDITAESPPLDEVQEGMSTTTLWAIILAANGLLLVAGGTLIWLTLGKKSSGKAAGNTKGRFSLASIRLPSFARKPKEARKN</sequence>
<dbReference type="NCBIfam" id="TIGR03503">
    <property type="entry name" value="TIGR03503 family protein"/>
    <property type="match status" value="1"/>
</dbReference>
<feature type="transmembrane region" description="Helical" evidence="2">
    <location>
        <begin position="410"/>
        <end position="431"/>
    </location>
</feature>
<feature type="region of interest" description="Disordered" evidence="1">
    <location>
        <begin position="365"/>
        <end position="387"/>
    </location>
</feature>
<organism evidence="4 5">
    <name type="scientific">Bowmanella dokdonensis</name>
    <dbReference type="NCBI Taxonomy" id="751969"/>
    <lineage>
        <taxon>Bacteria</taxon>
        <taxon>Pseudomonadati</taxon>
        <taxon>Pseudomonadota</taxon>
        <taxon>Gammaproteobacteria</taxon>
        <taxon>Alteromonadales</taxon>
        <taxon>Alteromonadaceae</taxon>
        <taxon>Bowmanella</taxon>
    </lineage>
</organism>
<dbReference type="InterPro" id="IPR020010">
    <property type="entry name" value="CHP03503"/>
</dbReference>
<dbReference type="AlphaFoldDB" id="A0A939DKV9"/>
<evidence type="ECO:0000256" key="1">
    <source>
        <dbReference type="SAM" id="MobiDB-lite"/>
    </source>
</evidence>